<evidence type="ECO:0000313" key="2">
    <source>
        <dbReference type="EMBL" id="REK74201.1"/>
    </source>
</evidence>
<feature type="domain" description="GYF" evidence="1">
    <location>
        <begin position="175"/>
        <end position="224"/>
    </location>
</feature>
<protein>
    <submittedName>
        <fullName evidence="2">DUF4339 domain-containing protein</fullName>
    </submittedName>
</protein>
<dbReference type="Pfam" id="PF14237">
    <property type="entry name" value="GYF_2"/>
    <property type="match status" value="1"/>
</dbReference>
<name>A0A371PE33_9BACL</name>
<dbReference type="EMBL" id="QUBQ01000003">
    <property type="protein sequence ID" value="REK74201.1"/>
    <property type="molecule type" value="Genomic_DNA"/>
</dbReference>
<dbReference type="PANTHER" id="PTHR21180:SF32">
    <property type="entry name" value="ENDONUCLEASE_EXONUCLEASE_PHOSPHATASE FAMILY DOMAIN-CONTAINING PROTEIN 1"/>
    <property type="match status" value="1"/>
</dbReference>
<dbReference type="OrthoDB" id="2582266at2"/>
<dbReference type="Proteomes" id="UP000261905">
    <property type="component" value="Unassembled WGS sequence"/>
</dbReference>
<proteinExistence type="predicted"/>
<dbReference type="Gene3D" id="1.10.150.320">
    <property type="entry name" value="Photosystem II 12 kDa extrinsic protein"/>
    <property type="match status" value="1"/>
</dbReference>
<dbReference type="AlphaFoldDB" id="A0A371PE33"/>
<dbReference type="InterPro" id="IPR025640">
    <property type="entry name" value="GYF_2"/>
</dbReference>
<reference evidence="2 3" key="1">
    <citation type="submission" date="2018-08" db="EMBL/GenBank/DDBJ databases">
        <title>Paenibacillus sp. M4BSY-1, whole genome shotgun sequence.</title>
        <authorList>
            <person name="Tuo L."/>
        </authorList>
    </citation>
    <scope>NUCLEOTIDE SEQUENCE [LARGE SCALE GENOMIC DNA]</scope>
    <source>
        <strain evidence="2 3">M4BSY-1</strain>
    </source>
</reference>
<accession>A0A371PE33</accession>
<dbReference type="InterPro" id="IPR051675">
    <property type="entry name" value="Endo/Exo/Phosphatase_dom_1"/>
</dbReference>
<dbReference type="GO" id="GO:0015628">
    <property type="term" value="P:protein secretion by the type II secretion system"/>
    <property type="evidence" value="ECO:0007669"/>
    <property type="project" value="TreeGrafter"/>
</dbReference>
<dbReference type="GO" id="GO:0015627">
    <property type="term" value="C:type II protein secretion system complex"/>
    <property type="evidence" value="ECO:0007669"/>
    <property type="project" value="TreeGrafter"/>
</dbReference>
<comment type="caution">
    <text evidence="2">The sequence shown here is derived from an EMBL/GenBank/DDBJ whole genome shotgun (WGS) entry which is preliminary data.</text>
</comment>
<keyword evidence="3" id="KW-1185">Reference proteome</keyword>
<dbReference type="PANTHER" id="PTHR21180">
    <property type="entry name" value="ENDONUCLEASE/EXONUCLEASE/PHOSPHATASE FAMILY DOMAIN-CONTAINING PROTEIN 1"/>
    <property type="match status" value="1"/>
</dbReference>
<evidence type="ECO:0000259" key="1">
    <source>
        <dbReference type="Pfam" id="PF14237"/>
    </source>
</evidence>
<evidence type="ECO:0000313" key="3">
    <source>
        <dbReference type="Proteomes" id="UP000261905"/>
    </source>
</evidence>
<sequence>MIPFSRERISEICRRYSGRGYYVEEHIPNRRLENARAAFPMPKDVYVIAFIDTTLLGSGKTGLAITDKGLFWRNGNLTGFSKTYISWDDFSSESVWQEGKRKVEIGYDNYFYISNGSFQIERVVQLLEEIHDSFTGSTGLNLDFDLDLDDDNWERIAAELEMKFDAEDASENEEWMLAVAGQQYGPFELSVIREMVQIKQVRPENTHVWKPGMPDWIEFSKQPEMAALAAPSVSPPPLPTAQPVIPPVSPVANPSQDPLLATVGINDEAPVDFNQATEEHLQELPGIGIVGAKRILQERDVNGGFQSAEQVGEWLGLKPHQVDKLKKQTIFRPSATKQGSGRMVDY</sequence>
<dbReference type="InterPro" id="IPR010994">
    <property type="entry name" value="RuvA_2-like"/>
</dbReference>
<dbReference type="Pfam" id="PF12836">
    <property type="entry name" value="HHH_3"/>
    <property type="match status" value="1"/>
</dbReference>
<dbReference type="SUPFAM" id="SSF47781">
    <property type="entry name" value="RuvA domain 2-like"/>
    <property type="match status" value="1"/>
</dbReference>
<organism evidence="2 3">
    <name type="scientific">Paenibacillus paeoniae</name>
    <dbReference type="NCBI Taxonomy" id="2292705"/>
    <lineage>
        <taxon>Bacteria</taxon>
        <taxon>Bacillati</taxon>
        <taxon>Bacillota</taxon>
        <taxon>Bacilli</taxon>
        <taxon>Bacillales</taxon>
        <taxon>Paenibacillaceae</taxon>
        <taxon>Paenibacillus</taxon>
    </lineage>
</organism>
<gene>
    <name evidence="2" type="ORF">DX130_16785</name>
</gene>